<keyword evidence="6" id="KW-1015">Disulfide bond</keyword>
<accession>A0A4W3HVT3</accession>
<dbReference type="OMA" id="ATMELPN"/>
<keyword evidence="9" id="KW-1185">Reference proteome</keyword>
<reference evidence="9" key="1">
    <citation type="journal article" date="2006" name="Science">
        <title>Ancient noncoding elements conserved in the human genome.</title>
        <authorList>
            <person name="Venkatesh B."/>
            <person name="Kirkness E.F."/>
            <person name="Loh Y.H."/>
            <person name="Halpern A.L."/>
            <person name="Lee A.P."/>
            <person name="Johnson J."/>
            <person name="Dandona N."/>
            <person name="Viswanathan L.D."/>
            <person name="Tay A."/>
            <person name="Venter J.C."/>
            <person name="Strausberg R.L."/>
            <person name="Brenner S."/>
        </authorList>
    </citation>
    <scope>NUCLEOTIDE SEQUENCE [LARGE SCALE GENOMIC DNA]</scope>
</reference>
<evidence type="ECO:0000256" key="5">
    <source>
        <dbReference type="ARBA" id="ARBA00023027"/>
    </source>
</evidence>
<reference evidence="9" key="2">
    <citation type="journal article" date="2007" name="PLoS Biol.">
        <title>Survey sequencing and comparative analysis of the elephant shark (Callorhinchus milii) genome.</title>
        <authorList>
            <person name="Venkatesh B."/>
            <person name="Kirkness E.F."/>
            <person name="Loh Y.H."/>
            <person name="Halpern A.L."/>
            <person name="Lee A.P."/>
            <person name="Johnson J."/>
            <person name="Dandona N."/>
            <person name="Viswanathan L.D."/>
            <person name="Tay A."/>
            <person name="Venter J.C."/>
            <person name="Strausberg R.L."/>
            <person name="Brenner S."/>
        </authorList>
    </citation>
    <scope>NUCLEOTIDE SEQUENCE [LARGE SCALE GENOMIC DNA]</scope>
</reference>
<keyword evidence="3" id="KW-0808">Transferase</keyword>
<dbReference type="GeneID" id="103175800"/>
<dbReference type="GO" id="GO:0030890">
    <property type="term" value="P:positive regulation of B cell proliferation"/>
    <property type="evidence" value="ECO:0007669"/>
    <property type="project" value="TreeGrafter"/>
</dbReference>
<dbReference type="Gene3D" id="3.40.50.720">
    <property type="entry name" value="NAD(P)-binding Rossmann-like Domain"/>
    <property type="match status" value="1"/>
</dbReference>
<evidence type="ECO:0000256" key="6">
    <source>
        <dbReference type="ARBA" id="ARBA00023157"/>
    </source>
</evidence>
<dbReference type="PANTHER" id="PTHR10912">
    <property type="entry name" value="ADP-RIBOSYL CYCLASE"/>
    <property type="match status" value="1"/>
</dbReference>
<sequence length="288" mass="32062">MEMLPLNSHLSSGVLLLVVILLNYTGRYDGSNIAWTGRGTTANLEEIVIGRCNDYIGLKNPAAGKKNCTLLWQTLKSVFASKDPCKITQDDYKPFLTMAEHDIPSGKSIFWSQTGELTRQYADIVKNVMPLESTLTGYMMNGLNWCGQRSSSELNYEVCPAWNECEENAAKSFWRSASVVYAKKASGEVKVVLNGSSQTRAFRTESIFGSIELGNLDTNRISSIQLWIMDNLSGSDKESCGVGSIAQLEIALKHKGFKFSCIDNYRPVQLIQCIWMPEHKSCNICPKN</sequence>
<dbReference type="Pfam" id="PF02267">
    <property type="entry name" value="Rib_hydrolayse"/>
    <property type="match status" value="1"/>
</dbReference>
<organism evidence="8 9">
    <name type="scientific">Callorhinchus milii</name>
    <name type="common">Ghost shark</name>
    <dbReference type="NCBI Taxonomy" id="7868"/>
    <lineage>
        <taxon>Eukaryota</taxon>
        <taxon>Metazoa</taxon>
        <taxon>Chordata</taxon>
        <taxon>Craniata</taxon>
        <taxon>Vertebrata</taxon>
        <taxon>Chondrichthyes</taxon>
        <taxon>Holocephali</taxon>
        <taxon>Chimaeriformes</taxon>
        <taxon>Callorhinchidae</taxon>
        <taxon>Callorhinchus</taxon>
    </lineage>
</organism>
<dbReference type="GO" id="GO:0016740">
    <property type="term" value="F:transferase activity"/>
    <property type="evidence" value="ECO:0007669"/>
    <property type="project" value="UniProtKB-KW"/>
</dbReference>
<evidence type="ECO:0000256" key="4">
    <source>
        <dbReference type="ARBA" id="ARBA00022801"/>
    </source>
</evidence>
<dbReference type="PANTHER" id="PTHR10912:SF7">
    <property type="entry name" value="ADP-RIBOSYL CYCLASE_CYCLIC ADP-RIBOSE HYDROLASE"/>
    <property type="match status" value="1"/>
</dbReference>
<comment type="similarity">
    <text evidence="1">Belongs to the ADP-ribosyl cyclase family.</text>
</comment>
<feature type="signal peptide" evidence="7">
    <location>
        <begin position="1"/>
        <end position="30"/>
    </location>
</feature>
<dbReference type="Gene3D" id="1.20.82.10">
    <property type="entry name" value="ADP Ribosyl Cyclase, Chain A, domain 1"/>
    <property type="match status" value="1"/>
</dbReference>
<keyword evidence="5" id="KW-0520">NAD</keyword>
<evidence type="ECO:0000313" key="8">
    <source>
        <dbReference type="Ensembl" id="ENSCMIP00000018992.1"/>
    </source>
</evidence>
<dbReference type="Ensembl" id="ENSCMIT00000019353.1">
    <property type="protein sequence ID" value="ENSCMIP00000018992.1"/>
    <property type="gene ID" value="ENSCMIG00000008904.1"/>
</dbReference>
<keyword evidence="4" id="KW-0378">Hydrolase</keyword>
<reference evidence="8" key="5">
    <citation type="submission" date="2025-09" db="UniProtKB">
        <authorList>
            <consortium name="Ensembl"/>
        </authorList>
    </citation>
    <scope>IDENTIFICATION</scope>
</reference>
<dbReference type="GO" id="GO:0016849">
    <property type="term" value="F:phosphorus-oxygen lyase activity"/>
    <property type="evidence" value="ECO:0007669"/>
    <property type="project" value="TreeGrafter"/>
</dbReference>
<dbReference type="EC" id="3.2.2.6" evidence="2"/>
<dbReference type="InParanoid" id="A0A4W3HVT3"/>
<feature type="chain" id="PRO_5021328680" description="ADP-ribosyl cyclase/cyclic ADP-ribose hydrolase" evidence="7">
    <location>
        <begin position="31"/>
        <end position="288"/>
    </location>
</feature>
<evidence type="ECO:0000256" key="2">
    <source>
        <dbReference type="ARBA" id="ARBA00011982"/>
    </source>
</evidence>
<keyword evidence="7" id="KW-0732">Signal</keyword>
<dbReference type="SUPFAM" id="SSF52309">
    <property type="entry name" value="N-(deoxy)ribosyltransferase-like"/>
    <property type="match status" value="1"/>
</dbReference>
<reference evidence="8" key="4">
    <citation type="submission" date="2025-08" db="UniProtKB">
        <authorList>
            <consortium name="Ensembl"/>
        </authorList>
    </citation>
    <scope>IDENTIFICATION</scope>
</reference>
<proteinExistence type="inferred from homology"/>
<protein>
    <recommendedName>
        <fullName evidence="2">ADP-ribosyl cyclase/cyclic ADP-ribose hydrolase</fullName>
        <ecNumber evidence="2">3.2.2.6</ecNumber>
    </recommendedName>
</protein>
<name>A0A4W3HVT3_CALMI</name>
<dbReference type="AlphaFoldDB" id="A0A4W3HVT3"/>
<evidence type="ECO:0000256" key="7">
    <source>
        <dbReference type="SAM" id="SignalP"/>
    </source>
</evidence>
<evidence type="ECO:0000256" key="3">
    <source>
        <dbReference type="ARBA" id="ARBA00022679"/>
    </source>
</evidence>
<dbReference type="RefSeq" id="XP_007887196.2">
    <property type="nucleotide sequence ID" value="XM_007889005.2"/>
</dbReference>
<dbReference type="OrthoDB" id="9944984at2759"/>
<dbReference type="GeneTree" id="ENSGT00390000017291"/>
<dbReference type="Proteomes" id="UP000314986">
    <property type="component" value="Unassembled WGS sequence"/>
</dbReference>
<evidence type="ECO:0000256" key="1">
    <source>
        <dbReference type="ARBA" id="ARBA00005406"/>
    </source>
</evidence>
<evidence type="ECO:0000313" key="9">
    <source>
        <dbReference type="Proteomes" id="UP000314986"/>
    </source>
</evidence>
<dbReference type="InterPro" id="IPR003193">
    <property type="entry name" value="ADP-ribosyl_cyclase"/>
</dbReference>
<dbReference type="GO" id="GO:0005886">
    <property type="term" value="C:plasma membrane"/>
    <property type="evidence" value="ECO:0007669"/>
    <property type="project" value="TreeGrafter"/>
</dbReference>
<reference evidence="9" key="3">
    <citation type="journal article" date="2014" name="Nature">
        <title>Elephant shark genome provides unique insights into gnathostome evolution.</title>
        <authorList>
            <consortium name="International Elephant Shark Genome Sequencing Consortium"/>
            <person name="Venkatesh B."/>
            <person name="Lee A.P."/>
            <person name="Ravi V."/>
            <person name="Maurya A.K."/>
            <person name="Lian M.M."/>
            <person name="Swann J.B."/>
            <person name="Ohta Y."/>
            <person name="Flajnik M.F."/>
            <person name="Sutoh Y."/>
            <person name="Kasahara M."/>
            <person name="Hoon S."/>
            <person name="Gangu V."/>
            <person name="Roy S.W."/>
            <person name="Irimia M."/>
            <person name="Korzh V."/>
            <person name="Kondrychyn I."/>
            <person name="Lim Z.W."/>
            <person name="Tay B.H."/>
            <person name="Tohari S."/>
            <person name="Kong K.W."/>
            <person name="Ho S."/>
            <person name="Lorente-Galdos B."/>
            <person name="Quilez J."/>
            <person name="Marques-Bonet T."/>
            <person name="Raney B.J."/>
            <person name="Ingham P.W."/>
            <person name="Tay A."/>
            <person name="Hillier L.W."/>
            <person name="Minx P."/>
            <person name="Boehm T."/>
            <person name="Wilson R.K."/>
            <person name="Brenner S."/>
            <person name="Warren W.C."/>
        </authorList>
    </citation>
    <scope>NUCLEOTIDE SEQUENCE [LARGE SCALE GENOMIC DNA]</scope>
</reference>
<dbReference type="CDD" id="cd04759">
    <property type="entry name" value="Rib_hydrolase"/>
    <property type="match status" value="1"/>
</dbReference>
<dbReference type="GO" id="GO:0061809">
    <property type="term" value="F:NAD+ nucleosidase activity, cyclic ADP-ribose generating"/>
    <property type="evidence" value="ECO:0007669"/>
    <property type="project" value="UniProtKB-EC"/>
</dbReference>
<gene>
    <name evidence="8" type="primary">LOC103175800</name>
</gene>